<dbReference type="OrthoDB" id="1123130at2"/>
<dbReference type="Proteomes" id="UP000253919">
    <property type="component" value="Unassembled WGS sequence"/>
</dbReference>
<gene>
    <name evidence="2" type="ORF">AHMF7616_04096</name>
</gene>
<evidence type="ECO:0000313" key="2">
    <source>
        <dbReference type="EMBL" id="RDC65466.1"/>
    </source>
</evidence>
<reference evidence="2 3" key="1">
    <citation type="submission" date="2018-04" db="EMBL/GenBank/DDBJ databases">
        <title>Adhaeribacter sp. HMF7616 genome sequencing and assembly.</title>
        <authorList>
            <person name="Kang H."/>
            <person name="Kang J."/>
            <person name="Cha I."/>
            <person name="Kim H."/>
            <person name="Joh K."/>
        </authorList>
    </citation>
    <scope>NUCLEOTIDE SEQUENCE [LARGE SCALE GENOMIC DNA]</scope>
    <source>
        <strain evidence="2 3">HMF7616</strain>
    </source>
</reference>
<dbReference type="Pfam" id="PF13576">
    <property type="entry name" value="Pentapeptide_3"/>
    <property type="match status" value="1"/>
</dbReference>
<dbReference type="Gene3D" id="2.160.20.80">
    <property type="entry name" value="E3 ubiquitin-protein ligase SopA"/>
    <property type="match status" value="1"/>
</dbReference>
<organism evidence="2 3">
    <name type="scientific">Adhaeribacter pallidiroseus</name>
    <dbReference type="NCBI Taxonomy" id="2072847"/>
    <lineage>
        <taxon>Bacteria</taxon>
        <taxon>Pseudomonadati</taxon>
        <taxon>Bacteroidota</taxon>
        <taxon>Cytophagia</taxon>
        <taxon>Cytophagales</taxon>
        <taxon>Hymenobacteraceae</taxon>
        <taxon>Adhaeribacter</taxon>
    </lineage>
</organism>
<dbReference type="EMBL" id="QASA01000001">
    <property type="protein sequence ID" value="RDC65466.1"/>
    <property type="molecule type" value="Genomic_DNA"/>
</dbReference>
<dbReference type="InterPro" id="IPR001646">
    <property type="entry name" value="5peptide_repeat"/>
</dbReference>
<evidence type="ECO:0008006" key="4">
    <source>
        <dbReference type="Google" id="ProtNLM"/>
    </source>
</evidence>
<keyword evidence="3" id="KW-1185">Reference proteome</keyword>
<evidence type="ECO:0000313" key="3">
    <source>
        <dbReference type="Proteomes" id="UP000253919"/>
    </source>
</evidence>
<comment type="caution">
    <text evidence="2">The sequence shown here is derived from an EMBL/GenBank/DDBJ whole genome shotgun (WGS) entry which is preliminary data.</text>
</comment>
<protein>
    <recommendedName>
        <fullName evidence="4">Pentapeptide repeat-containing protein</fullName>
    </recommendedName>
</protein>
<dbReference type="AlphaFoldDB" id="A0A369QQA2"/>
<name>A0A369QQA2_9BACT</name>
<accession>A0A369QQA2</accession>
<proteinExistence type="predicted"/>
<keyword evidence="1" id="KW-0732">Signal</keyword>
<dbReference type="RefSeq" id="WP_147275734.1">
    <property type="nucleotide sequence ID" value="NZ_QASA01000001.1"/>
</dbReference>
<feature type="chain" id="PRO_5017060403" description="Pentapeptide repeat-containing protein" evidence="1">
    <location>
        <begin position="21"/>
        <end position="263"/>
    </location>
</feature>
<sequence length="263" mass="29688">MKNVVYAFLLIIIVSGGVAAQTNVAASEVMAQINRGQAVSYKNVEITGDLNLTQLNNKQLKEQPEEMQPNKVFISTVTAPLNFTNCTFTGKVLAYFNPDQGRINLNNNGDSEVYSTNFAKEVRFNNCTFQQDAIFKYSEFKQEVSFAGSHFNDEAFFKYTKFAQAPDFGRVKFTDNAVFKYVHFPAGTNFSQAVFTGDADFKYAKFWGQSNLERTQFNGFANFKYTEFSDDVKVQGLAFNGGKDFKYTQIGGKKFNDAFLEKK</sequence>
<evidence type="ECO:0000256" key="1">
    <source>
        <dbReference type="SAM" id="SignalP"/>
    </source>
</evidence>
<feature type="signal peptide" evidence="1">
    <location>
        <begin position="1"/>
        <end position="20"/>
    </location>
</feature>